<accession>A0AAW0B8G9</accession>
<dbReference type="Proteomes" id="UP001383192">
    <property type="component" value="Unassembled WGS sequence"/>
</dbReference>
<keyword evidence="3" id="KW-1185">Reference proteome</keyword>
<feature type="compositionally biased region" description="Basic and acidic residues" evidence="1">
    <location>
        <begin position="100"/>
        <end position="109"/>
    </location>
</feature>
<organism evidence="2 3">
    <name type="scientific">Paramarasmius palmivorus</name>
    <dbReference type="NCBI Taxonomy" id="297713"/>
    <lineage>
        <taxon>Eukaryota</taxon>
        <taxon>Fungi</taxon>
        <taxon>Dikarya</taxon>
        <taxon>Basidiomycota</taxon>
        <taxon>Agaricomycotina</taxon>
        <taxon>Agaricomycetes</taxon>
        <taxon>Agaricomycetidae</taxon>
        <taxon>Agaricales</taxon>
        <taxon>Marasmiineae</taxon>
        <taxon>Marasmiaceae</taxon>
        <taxon>Paramarasmius</taxon>
    </lineage>
</organism>
<name>A0AAW0B8G9_9AGAR</name>
<evidence type="ECO:0000313" key="2">
    <source>
        <dbReference type="EMBL" id="KAK7021982.1"/>
    </source>
</evidence>
<proteinExistence type="predicted"/>
<dbReference type="AlphaFoldDB" id="A0AAW0B8G9"/>
<reference evidence="2 3" key="1">
    <citation type="submission" date="2024-01" db="EMBL/GenBank/DDBJ databases">
        <title>A draft genome for a cacao thread blight-causing isolate of Paramarasmius palmivorus.</title>
        <authorList>
            <person name="Baruah I.K."/>
            <person name="Bukari Y."/>
            <person name="Amoako-Attah I."/>
            <person name="Meinhardt L.W."/>
            <person name="Bailey B.A."/>
            <person name="Cohen S.P."/>
        </authorList>
    </citation>
    <scope>NUCLEOTIDE SEQUENCE [LARGE SCALE GENOMIC DNA]</scope>
    <source>
        <strain evidence="2 3">GH-12</strain>
    </source>
</reference>
<dbReference type="EMBL" id="JAYKXP010000155">
    <property type="protein sequence ID" value="KAK7021982.1"/>
    <property type="molecule type" value="Genomic_DNA"/>
</dbReference>
<comment type="caution">
    <text evidence="2">The sequence shown here is derived from an EMBL/GenBank/DDBJ whole genome shotgun (WGS) entry which is preliminary data.</text>
</comment>
<sequence>MGPFIPNSPPVYTPSQITYLSNRIHQLRYRRAHDLRLPTPSPLPPPEEKENHHSGKAKKKRKSEEGDALAEDAATILPKIKRQTRLDRSQGDIDGESEGEERRLLVCLS</sequence>
<evidence type="ECO:0008006" key="4">
    <source>
        <dbReference type="Google" id="ProtNLM"/>
    </source>
</evidence>
<evidence type="ECO:0000256" key="1">
    <source>
        <dbReference type="SAM" id="MobiDB-lite"/>
    </source>
</evidence>
<protein>
    <recommendedName>
        <fullName evidence="4">DET1- and DDB1-associated protein 1</fullName>
    </recommendedName>
</protein>
<feature type="region of interest" description="Disordered" evidence="1">
    <location>
        <begin position="30"/>
        <end position="109"/>
    </location>
</feature>
<evidence type="ECO:0000313" key="3">
    <source>
        <dbReference type="Proteomes" id="UP001383192"/>
    </source>
</evidence>
<gene>
    <name evidence="2" type="ORF">VNI00_017084</name>
</gene>